<dbReference type="Gene3D" id="2.130.10.10">
    <property type="entry name" value="YVTN repeat-like/Quinoprotein amine dehydrogenase"/>
    <property type="match status" value="3"/>
</dbReference>
<dbReference type="GO" id="GO:0000398">
    <property type="term" value="P:mRNA splicing, via spliceosome"/>
    <property type="evidence" value="ECO:0007669"/>
    <property type="project" value="TreeGrafter"/>
</dbReference>
<feature type="repeat" description="WD" evidence="3">
    <location>
        <begin position="358"/>
        <end position="399"/>
    </location>
</feature>
<accession>A0AAD5U3X4</accession>
<dbReference type="SUPFAM" id="SSF158230">
    <property type="entry name" value="PRP4-like"/>
    <property type="match status" value="1"/>
</dbReference>
<keyword evidence="2" id="KW-0677">Repeat</keyword>
<organism evidence="5 6">
    <name type="scientific">Clydaea vesicula</name>
    <dbReference type="NCBI Taxonomy" id="447962"/>
    <lineage>
        <taxon>Eukaryota</taxon>
        <taxon>Fungi</taxon>
        <taxon>Fungi incertae sedis</taxon>
        <taxon>Chytridiomycota</taxon>
        <taxon>Chytridiomycota incertae sedis</taxon>
        <taxon>Chytridiomycetes</taxon>
        <taxon>Lobulomycetales</taxon>
        <taxon>Lobulomycetaceae</taxon>
        <taxon>Clydaea</taxon>
    </lineage>
</organism>
<dbReference type="PROSITE" id="PS00678">
    <property type="entry name" value="WD_REPEATS_1"/>
    <property type="match status" value="2"/>
</dbReference>
<evidence type="ECO:0000313" key="5">
    <source>
        <dbReference type="EMBL" id="KAJ3220966.1"/>
    </source>
</evidence>
<dbReference type="PROSITE" id="PS50082">
    <property type="entry name" value="WD_REPEATS_2"/>
    <property type="match status" value="4"/>
</dbReference>
<evidence type="ECO:0000256" key="3">
    <source>
        <dbReference type="PROSITE-ProRule" id="PRU00221"/>
    </source>
</evidence>
<dbReference type="Gene3D" id="4.10.280.110">
    <property type="entry name" value="Pre-mRNA processing factor 4 domain"/>
    <property type="match status" value="1"/>
</dbReference>
<dbReference type="InterPro" id="IPR001680">
    <property type="entry name" value="WD40_rpt"/>
</dbReference>
<feature type="repeat" description="WD" evidence="3">
    <location>
        <begin position="316"/>
        <end position="357"/>
    </location>
</feature>
<name>A0AAD5U3X4_9FUNG</name>
<dbReference type="InterPro" id="IPR019775">
    <property type="entry name" value="WD40_repeat_CS"/>
</dbReference>
<dbReference type="FunFam" id="2.130.10.10:FF:001211">
    <property type="entry name" value="CBN-PRP-4 protein"/>
    <property type="match status" value="1"/>
</dbReference>
<gene>
    <name evidence="5" type="primary">PRPF4</name>
    <name evidence="5" type="ORF">HK099_003876</name>
</gene>
<dbReference type="CDD" id="cd00200">
    <property type="entry name" value="WD40"/>
    <property type="match status" value="1"/>
</dbReference>
<keyword evidence="6" id="KW-1185">Reference proteome</keyword>
<feature type="domain" description="Pre-mRNA processing factor 4 (PRP4)-like" evidence="4">
    <location>
        <begin position="93"/>
        <end position="159"/>
    </location>
</feature>
<dbReference type="InterPro" id="IPR015943">
    <property type="entry name" value="WD40/YVTN_repeat-like_dom_sf"/>
</dbReference>
<reference evidence="5" key="1">
    <citation type="submission" date="2020-05" db="EMBL/GenBank/DDBJ databases">
        <title>Phylogenomic resolution of chytrid fungi.</title>
        <authorList>
            <person name="Stajich J.E."/>
            <person name="Amses K."/>
            <person name="Simmons R."/>
            <person name="Seto K."/>
            <person name="Myers J."/>
            <person name="Bonds A."/>
            <person name="Quandt C.A."/>
            <person name="Barry K."/>
            <person name="Liu P."/>
            <person name="Grigoriev I."/>
            <person name="Longcore J.E."/>
            <person name="James T.Y."/>
        </authorList>
    </citation>
    <scope>NUCLEOTIDE SEQUENCE</scope>
    <source>
        <strain evidence="5">JEL0476</strain>
    </source>
</reference>
<feature type="repeat" description="WD" evidence="3">
    <location>
        <begin position="224"/>
        <end position="265"/>
    </location>
</feature>
<dbReference type="GO" id="GO:0017070">
    <property type="term" value="F:U6 snRNA binding"/>
    <property type="evidence" value="ECO:0007669"/>
    <property type="project" value="TreeGrafter"/>
</dbReference>
<keyword evidence="1 3" id="KW-0853">WD repeat</keyword>
<dbReference type="GO" id="GO:0046540">
    <property type="term" value="C:U4/U6 x U5 tri-snRNP complex"/>
    <property type="evidence" value="ECO:0007669"/>
    <property type="project" value="TreeGrafter"/>
</dbReference>
<dbReference type="Pfam" id="PF00400">
    <property type="entry name" value="WD40"/>
    <property type="match status" value="7"/>
</dbReference>
<dbReference type="GO" id="GO:0030621">
    <property type="term" value="F:U4 snRNA binding"/>
    <property type="evidence" value="ECO:0007669"/>
    <property type="project" value="TreeGrafter"/>
</dbReference>
<evidence type="ECO:0000259" key="4">
    <source>
        <dbReference type="SMART" id="SM00500"/>
    </source>
</evidence>
<proteinExistence type="predicted"/>
<dbReference type="PANTHER" id="PTHR19846:SF0">
    <property type="entry name" value="PRE-MRNA PROCESSING FACTOR 4"/>
    <property type="match status" value="1"/>
</dbReference>
<keyword evidence="5" id="KW-0687">Ribonucleoprotein</keyword>
<dbReference type="EMBL" id="JADGJW010000260">
    <property type="protein sequence ID" value="KAJ3220966.1"/>
    <property type="molecule type" value="Genomic_DNA"/>
</dbReference>
<dbReference type="InterPro" id="IPR036322">
    <property type="entry name" value="WD40_repeat_dom_sf"/>
</dbReference>
<dbReference type="InterPro" id="IPR014906">
    <property type="entry name" value="PRP4-like"/>
</dbReference>
<dbReference type="PRINTS" id="PR00320">
    <property type="entry name" value="GPROTEINBRPT"/>
</dbReference>
<sequence length="565" mass="64763">MSDSEDENFLTSLNFNKPRIHFGSLEEEDKQKKLINEKSFLVKKIIKKGLILEDLSSNSNHLTTDSIPVDQAQLDLLESFEQKKKKSKFNLPTDDKKVRSKLQSLGEPQFLFGEDNGERRDRLRSVFEDFQNKWDFNDFHTIVNEFEEVDKQEVEDFEEEQEFLYPGDPELLECRRFLTAYSLPRAKERLELQSAELELMIPERKKIRHELYTHLKSLATFSSQFGDDRPLSYCTFAPNSKILATGSWSGPVKLWSVPESELLFTLKGHKDRVSGIDFHPLSTISQKRSELNLVSSGTDGKIHGWAFNNEFPICEFEGHEQRVSRLCFHPSGKYLASSSFDLTWRLWDVETQHELLLQEGHSREVFGIGFQCDGSLIATGGKDSIGRVWDLRTGRSIMVLQGHVKSILSLDWSPNGYQLATGSEDHTIRIWDLRGKGSGCISTIPAHTNLVSQVKYFKAGKGFLKKKERIEEAFNFNDDVSYDAMETEAEKEENVLKKQLLNGSYLVSSSYDNTCKVWTEGDFKSIKVLSGMDSKLMCCDVSSDCNYICTAGYDRNFKLYCPEDF</sequence>
<comment type="caution">
    <text evidence="5">The sequence shown here is derived from an EMBL/GenBank/DDBJ whole genome shotgun (WGS) entry which is preliminary data.</text>
</comment>
<dbReference type="PANTHER" id="PTHR19846">
    <property type="entry name" value="WD40 REPEAT PROTEIN"/>
    <property type="match status" value="1"/>
</dbReference>
<dbReference type="SMART" id="SM00500">
    <property type="entry name" value="SFM"/>
    <property type="match status" value="1"/>
</dbReference>
<dbReference type="Proteomes" id="UP001211065">
    <property type="component" value="Unassembled WGS sequence"/>
</dbReference>
<feature type="repeat" description="WD" evidence="3">
    <location>
        <begin position="400"/>
        <end position="434"/>
    </location>
</feature>
<dbReference type="PROSITE" id="PS50294">
    <property type="entry name" value="WD_REPEATS_REGION"/>
    <property type="match status" value="3"/>
</dbReference>
<dbReference type="Pfam" id="PF08799">
    <property type="entry name" value="PRP4"/>
    <property type="match status" value="1"/>
</dbReference>
<protein>
    <submittedName>
        <fullName evidence="5">U4/U6 small nuclear ribonucleoprotein Prp4</fullName>
    </submittedName>
</protein>
<dbReference type="SMART" id="SM00320">
    <property type="entry name" value="WD40"/>
    <property type="match status" value="7"/>
</dbReference>
<dbReference type="InterPro" id="IPR036285">
    <property type="entry name" value="PRP4-like_sf"/>
</dbReference>
<dbReference type="AlphaFoldDB" id="A0AAD5U3X4"/>
<evidence type="ECO:0000256" key="2">
    <source>
        <dbReference type="ARBA" id="ARBA00022737"/>
    </source>
</evidence>
<dbReference type="SUPFAM" id="SSF50978">
    <property type="entry name" value="WD40 repeat-like"/>
    <property type="match status" value="1"/>
</dbReference>
<evidence type="ECO:0000256" key="1">
    <source>
        <dbReference type="ARBA" id="ARBA00022574"/>
    </source>
</evidence>
<dbReference type="InterPro" id="IPR020472">
    <property type="entry name" value="WD40_PAC1"/>
</dbReference>
<evidence type="ECO:0000313" key="6">
    <source>
        <dbReference type="Proteomes" id="UP001211065"/>
    </source>
</evidence>